<dbReference type="RefSeq" id="WP_081185103.1">
    <property type="nucleotide sequence ID" value="NZ_MJEA01000024.1"/>
</dbReference>
<name>A0A1V8Y5J1_9ENTE</name>
<reference evidence="2 3" key="1">
    <citation type="journal article" date="2017" name="BMC Microbiol.">
        <title>Comparative genomics of Enterococcus spp. isolated from bovine feces.</title>
        <authorList>
            <person name="Beukers A.G."/>
            <person name="Zaheer R."/>
            <person name="Goji N."/>
            <person name="Amoako K.K."/>
            <person name="Chaves A.V."/>
            <person name="Ward M.P."/>
            <person name="McAllister T.A."/>
        </authorList>
    </citation>
    <scope>NUCLEOTIDE SEQUENCE [LARGE SCALE GENOMIC DNA]</scope>
    <source>
        <strain evidence="2 3">F1129D 143</strain>
    </source>
</reference>
<dbReference type="OrthoDB" id="2168040at2"/>
<dbReference type="Pfam" id="PF14493">
    <property type="entry name" value="HTH_40"/>
    <property type="match status" value="1"/>
</dbReference>
<dbReference type="Proteomes" id="UP000192477">
    <property type="component" value="Unassembled WGS sequence"/>
</dbReference>
<dbReference type="STRING" id="112904.BH747_13415"/>
<gene>
    <name evidence="2" type="ORF">BH747_13415</name>
</gene>
<protein>
    <recommendedName>
        <fullName evidence="1">Helicase Helix-turn-helix domain-containing protein</fullName>
    </recommendedName>
</protein>
<comment type="caution">
    <text evidence="2">The sequence shown here is derived from an EMBL/GenBank/DDBJ whole genome shotgun (WGS) entry which is preliminary data.</text>
</comment>
<organism evidence="2 3">
    <name type="scientific">Enterococcus villorum</name>
    <dbReference type="NCBI Taxonomy" id="112904"/>
    <lineage>
        <taxon>Bacteria</taxon>
        <taxon>Bacillati</taxon>
        <taxon>Bacillota</taxon>
        <taxon>Bacilli</taxon>
        <taxon>Lactobacillales</taxon>
        <taxon>Enterococcaceae</taxon>
        <taxon>Enterococcus</taxon>
    </lineage>
</organism>
<proteinExistence type="predicted"/>
<evidence type="ECO:0000313" key="2">
    <source>
        <dbReference type="EMBL" id="OQO67825.1"/>
    </source>
</evidence>
<dbReference type="EMBL" id="MJEA01000024">
    <property type="protein sequence ID" value="OQO67825.1"/>
    <property type="molecule type" value="Genomic_DNA"/>
</dbReference>
<evidence type="ECO:0000313" key="3">
    <source>
        <dbReference type="Proteomes" id="UP000192477"/>
    </source>
</evidence>
<accession>A0A1V8Y5J1</accession>
<feature type="domain" description="Helicase Helix-turn-helix" evidence="1">
    <location>
        <begin position="243"/>
        <end position="327"/>
    </location>
</feature>
<evidence type="ECO:0000259" key="1">
    <source>
        <dbReference type="Pfam" id="PF14493"/>
    </source>
</evidence>
<sequence length="342" mass="40031">MTEFILSLFSTRNKLRVSTLYQVLSGKHTSSVLIYGFLNDLLFVHGSFPKLTQEEFMKVMDQLVNEKWLIVTENQAMVTSLGKKKLATIDIAFEGLHYDRYGRTDDICWRLIKFAIQVVSNLKSNNSDYIPIETSPYYTIQVKRWLAASHFDRVTLSKKISQELNELFSAIPEEDANFLANQFSGAHMAGLLSYQLTAINDEVQLRLYEAKRIHLLLQKIEEKPTFLLYRLIHSLLIQNFNQSMLTTRKLVLEGHTFDEVMKIRKLKKGTITDHLIEWQLYFTDFPYEIMISKKTLEQLSQLPNIRAWNYRELNEKMPLDYGEFRFYQIGVLKGELTDDAQE</sequence>
<dbReference type="InterPro" id="IPR029491">
    <property type="entry name" value="Helicase_HTH"/>
</dbReference>
<dbReference type="AlphaFoldDB" id="A0A1V8Y5J1"/>